<evidence type="ECO:0000313" key="3">
    <source>
        <dbReference type="Proteomes" id="UP001499986"/>
    </source>
</evidence>
<evidence type="ECO:0000256" key="1">
    <source>
        <dbReference type="SAM" id="MobiDB-lite"/>
    </source>
</evidence>
<dbReference type="EMBL" id="BAAASE010000004">
    <property type="protein sequence ID" value="GAA2398036.1"/>
    <property type="molecule type" value="Genomic_DNA"/>
</dbReference>
<name>A0ABN3I918_9ACTN</name>
<keyword evidence="3" id="KW-1185">Reference proteome</keyword>
<gene>
    <name evidence="2" type="ORF">GCM10010255_32760</name>
</gene>
<accession>A0ABN3I918</accession>
<dbReference type="Proteomes" id="UP001499986">
    <property type="component" value="Unassembled WGS sequence"/>
</dbReference>
<feature type="compositionally biased region" description="Low complexity" evidence="1">
    <location>
        <begin position="24"/>
        <end position="38"/>
    </location>
</feature>
<reference evidence="2 3" key="1">
    <citation type="journal article" date="2019" name="Int. J. Syst. Evol. Microbiol.">
        <title>The Global Catalogue of Microorganisms (GCM) 10K type strain sequencing project: providing services to taxonomists for standard genome sequencing and annotation.</title>
        <authorList>
            <consortium name="The Broad Institute Genomics Platform"/>
            <consortium name="The Broad Institute Genome Sequencing Center for Infectious Disease"/>
            <person name="Wu L."/>
            <person name="Ma J."/>
        </authorList>
    </citation>
    <scope>NUCLEOTIDE SEQUENCE [LARGE SCALE GENOMIC DNA]</scope>
    <source>
        <strain evidence="2 3">JCM 4358</strain>
    </source>
</reference>
<feature type="region of interest" description="Disordered" evidence="1">
    <location>
        <begin position="1"/>
        <end position="55"/>
    </location>
</feature>
<proteinExistence type="predicted"/>
<dbReference type="SUPFAM" id="SSF56801">
    <property type="entry name" value="Acetyl-CoA synthetase-like"/>
    <property type="match status" value="1"/>
</dbReference>
<sequence length="104" mass="10982">MRPTGTVPSSSPWTGRWTSPPPSGSGYPASPGSGSPTPGAGGYRPGAPGRIEARTRGRILTYLGMPERYDRQLTDGWWEMGDMGYRPAASAPGPGAARRGDHIR</sequence>
<evidence type="ECO:0000313" key="2">
    <source>
        <dbReference type="EMBL" id="GAA2398036.1"/>
    </source>
</evidence>
<organism evidence="2 3">
    <name type="scientific">Streptomyces coeruleofuscus</name>
    <dbReference type="NCBI Taxonomy" id="66879"/>
    <lineage>
        <taxon>Bacteria</taxon>
        <taxon>Bacillati</taxon>
        <taxon>Actinomycetota</taxon>
        <taxon>Actinomycetes</taxon>
        <taxon>Kitasatosporales</taxon>
        <taxon>Streptomycetaceae</taxon>
        <taxon>Streptomyces</taxon>
    </lineage>
</organism>
<protein>
    <submittedName>
        <fullName evidence="2">Uncharacterized protein</fullName>
    </submittedName>
</protein>
<comment type="caution">
    <text evidence="2">The sequence shown here is derived from an EMBL/GenBank/DDBJ whole genome shotgun (WGS) entry which is preliminary data.</text>
</comment>
<feature type="region of interest" description="Disordered" evidence="1">
    <location>
        <begin position="85"/>
        <end position="104"/>
    </location>
</feature>
<feature type="compositionally biased region" description="Polar residues" evidence="1">
    <location>
        <begin position="1"/>
        <end position="17"/>
    </location>
</feature>
<feature type="compositionally biased region" description="Low complexity" evidence="1">
    <location>
        <begin position="86"/>
        <end position="97"/>
    </location>
</feature>